<dbReference type="VEuPathDB" id="FungiDB:H257_18686"/>
<feature type="domain" description="HTH CENPB-type" evidence="2">
    <location>
        <begin position="58"/>
        <end position="128"/>
    </location>
</feature>
<dbReference type="Pfam" id="PF03184">
    <property type="entry name" value="DDE_1"/>
    <property type="match status" value="1"/>
</dbReference>
<dbReference type="Gene3D" id="1.10.10.60">
    <property type="entry name" value="Homeodomain-like"/>
    <property type="match status" value="1"/>
</dbReference>
<sequence>MPPTRERGKYSKDLLHTAVQAVINGSKAPEVAKRHNIPIATLNKRVREQRSGQTLVTKRRGPKPTLPDSCEEDLVAWIVAMQRDGNPTDRMTIIVKANQVLRRLDPTASLSAGWYRRFIVRHPQLTNRVAQVISSARNEVDDVAVTTLFNSLVNAIVTNKLSSDRVFNMDETSFASRRKSKVVIALKEKNIENYCSVPNATISTSPKGFMNEDLFENWLKYFAKTVDKNIERPLLLVFDGLSSHFSLEIVELCKTLQDGGVPKTTLLAPWIERREVIRREVLCLPAKEKKKRGSRSTVDVAGRILTLGLLHEVDTTRKERLEATKQKKALQTKRAKKKPRREVKSCACGDHVVAKPQSTTGHAATELESVVVI</sequence>
<dbReference type="GO" id="GO:0005634">
    <property type="term" value="C:nucleus"/>
    <property type="evidence" value="ECO:0007669"/>
    <property type="project" value="TreeGrafter"/>
</dbReference>
<gene>
    <name evidence="3" type="ORF">DYB35_010149</name>
</gene>
<dbReference type="Proteomes" id="UP000285712">
    <property type="component" value="Unassembled WGS sequence"/>
</dbReference>
<dbReference type="PANTHER" id="PTHR19303:SF57">
    <property type="entry name" value="HTH CENPB-TYPE DOMAIN-CONTAINING PROTEIN"/>
    <property type="match status" value="1"/>
</dbReference>
<accession>A0A418CVT7</accession>
<evidence type="ECO:0000313" key="4">
    <source>
        <dbReference type="Proteomes" id="UP000285712"/>
    </source>
</evidence>
<dbReference type="PROSITE" id="PS51253">
    <property type="entry name" value="HTH_CENPB"/>
    <property type="match status" value="1"/>
</dbReference>
<organism evidence="3 4">
    <name type="scientific">Aphanomyces astaci</name>
    <name type="common">Crayfish plague agent</name>
    <dbReference type="NCBI Taxonomy" id="112090"/>
    <lineage>
        <taxon>Eukaryota</taxon>
        <taxon>Sar</taxon>
        <taxon>Stramenopiles</taxon>
        <taxon>Oomycota</taxon>
        <taxon>Saprolegniomycetes</taxon>
        <taxon>Saprolegniales</taxon>
        <taxon>Verrucalvaceae</taxon>
        <taxon>Aphanomyces</taxon>
    </lineage>
</organism>
<dbReference type="InterPro" id="IPR006600">
    <property type="entry name" value="HTH_CenpB_DNA-bd_dom"/>
</dbReference>
<dbReference type="AlphaFoldDB" id="A0A418CVT7"/>
<dbReference type="EMBL" id="QUTG01005223">
    <property type="protein sequence ID" value="RHY86083.1"/>
    <property type="molecule type" value="Genomic_DNA"/>
</dbReference>
<dbReference type="VEuPathDB" id="FungiDB:H257_11805"/>
<dbReference type="PANTHER" id="PTHR19303">
    <property type="entry name" value="TRANSPOSON"/>
    <property type="match status" value="1"/>
</dbReference>
<name>A0A418CVT7_APHAT</name>
<evidence type="ECO:0000259" key="2">
    <source>
        <dbReference type="PROSITE" id="PS51253"/>
    </source>
</evidence>
<evidence type="ECO:0000256" key="1">
    <source>
        <dbReference type="ARBA" id="ARBA00023125"/>
    </source>
</evidence>
<proteinExistence type="predicted"/>
<keyword evidence="1" id="KW-0238">DNA-binding</keyword>
<reference evidence="3 4" key="1">
    <citation type="submission" date="2018-08" db="EMBL/GenBank/DDBJ databases">
        <title>Aphanomyces genome sequencing and annotation.</title>
        <authorList>
            <person name="Minardi D."/>
            <person name="Oidtmann B."/>
            <person name="Van Der Giezen M."/>
            <person name="Studholme D.J."/>
        </authorList>
    </citation>
    <scope>NUCLEOTIDE SEQUENCE [LARGE SCALE GENOMIC DNA]</scope>
    <source>
        <strain evidence="3 4">Sv</strain>
    </source>
</reference>
<dbReference type="Pfam" id="PF03221">
    <property type="entry name" value="HTH_Tnp_Tc5"/>
    <property type="match status" value="1"/>
</dbReference>
<dbReference type="InterPro" id="IPR009057">
    <property type="entry name" value="Homeodomain-like_sf"/>
</dbReference>
<dbReference type="SMART" id="SM00674">
    <property type="entry name" value="CENPB"/>
    <property type="match status" value="1"/>
</dbReference>
<evidence type="ECO:0000313" key="3">
    <source>
        <dbReference type="EMBL" id="RHY86083.1"/>
    </source>
</evidence>
<comment type="caution">
    <text evidence="3">The sequence shown here is derived from an EMBL/GenBank/DDBJ whole genome shotgun (WGS) entry which is preliminary data.</text>
</comment>
<dbReference type="GO" id="GO:0003677">
    <property type="term" value="F:DNA binding"/>
    <property type="evidence" value="ECO:0007669"/>
    <property type="project" value="UniProtKB-KW"/>
</dbReference>
<dbReference type="SUPFAM" id="SSF46689">
    <property type="entry name" value="Homeodomain-like"/>
    <property type="match status" value="1"/>
</dbReference>
<dbReference type="InterPro" id="IPR050863">
    <property type="entry name" value="CenT-Element_Derived"/>
</dbReference>
<protein>
    <recommendedName>
        <fullName evidence="2">HTH CENPB-type domain-containing protein</fullName>
    </recommendedName>
</protein>
<dbReference type="InterPro" id="IPR004875">
    <property type="entry name" value="DDE_SF_endonuclease_dom"/>
</dbReference>